<dbReference type="EMBL" id="CAEZVB010000151">
    <property type="protein sequence ID" value="CAB4634072.1"/>
    <property type="molecule type" value="Genomic_DNA"/>
</dbReference>
<dbReference type="PRINTS" id="PR00385">
    <property type="entry name" value="P450"/>
</dbReference>
<dbReference type="SUPFAM" id="SSF48264">
    <property type="entry name" value="Cytochrome P450"/>
    <property type="match status" value="1"/>
</dbReference>
<dbReference type="GO" id="GO:0020037">
    <property type="term" value="F:heme binding"/>
    <property type="evidence" value="ECO:0007669"/>
    <property type="project" value="InterPro"/>
</dbReference>
<dbReference type="PANTHER" id="PTHR46696:SF6">
    <property type="entry name" value="P450, PUTATIVE (EUROFUNG)-RELATED"/>
    <property type="match status" value="1"/>
</dbReference>
<dbReference type="PROSITE" id="PS00086">
    <property type="entry name" value="CYTOCHROME_P450"/>
    <property type="match status" value="1"/>
</dbReference>
<evidence type="ECO:0000256" key="1">
    <source>
        <dbReference type="ARBA" id="ARBA00010617"/>
    </source>
</evidence>
<organism evidence="2">
    <name type="scientific">freshwater metagenome</name>
    <dbReference type="NCBI Taxonomy" id="449393"/>
    <lineage>
        <taxon>unclassified sequences</taxon>
        <taxon>metagenomes</taxon>
        <taxon>ecological metagenomes</taxon>
    </lineage>
</organism>
<dbReference type="InterPro" id="IPR036396">
    <property type="entry name" value="Cyt_P450_sf"/>
</dbReference>
<dbReference type="Gene3D" id="1.10.630.10">
    <property type="entry name" value="Cytochrome P450"/>
    <property type="match status" value="1"/>
</dbReference>
<evidence type="ECO:0000313" key="2">
    <source>
        <dbReference type="EMBL" id="CAB4634072.1"/>
    </source>
</evidence>
<dbReference type="GO" id="GO:0005506">
    <property type="term" value="F:iron ion binding"/>
    <property type="evidence" value="ECO:0007669"/>
    <property type="project" value="InterPro"/>
</dbReference>
<protein>
    <submittedName>
        <fullName evidence="2">Unannotated protein</fullName>
    </submittedName>
</protein>
<accession>A0A6J6JAJ0</accession>
<dbReference type="Pfam" id="PF00067">
    <property type="entry name" value="p450"/>
    <property type="match status" value="1"/>
</dbReference>
<dbReference type="AlphaFoldDB" id="A0A6J6JAJ0"/>
<dbReference type="InterPro" id="IPR002397">
    <property type="entry name" value="Cyt_P450_B"/>
</dbReference>
<dbReference type="InterPro" id="IPR017972">
    <property type="entry name" value="Cyt_P450_CS"/>
</dbReference>
<dbReference type="PRINTS" id="PR00359">
    <property type="entry name" value="BP450"/>
</dbReference>
<name>A0A6J6JAJ0_9ZZZZ</name>
<gene>
    <name evidence="2" type="ORF">UFOPK1908_01648</name>
</gene>
<proteinExistence type="inferred from homology"/>
<comment type="similarity">
    <text evidence="1">Belongs to the cytochrome P450 family.</text>
</comment>
<dbReference type="GO" id="GO:0016705">
    <property type="term" value="F:oxidoreductase activity, acting on paired donors, with incorporation or reduction of molecular oxygen"/>
    <property type="evidence" value="ECO:0007669"/>
    <property type="project" value="InterPro"/>
</dbReference>
<dbReference type="GO" id="GO:0004497">
    <property type="term" value="F:monooxygenase activity"/>
    <property type="evidence" value="ECO:0007669"/>
    <property type="project" value="InterPro"/>
</dbReference>
<dbReference type="PANTHER" id="PTHR46696">
    <property type="entry name" value="P450, PUTATIVE (EUROFUNG)-RELATED"/>
    <property type="match status" value="1"/>
</dbReference>
<sequence length="417" mass="46818">MGKTNVVEPAPITIEQGEHCPIAHITWVGAPRPALSGHAMLDVMRAAGPIVEIPYVNTKFFMVTQHEMALEVLQNPKLFPQNVHSMETGERVPYTFIPQMLNGAEHTAWRRLLAPYWSPGKIEALHDRVQARARMLIEEIAPRGECDYVKDFALRFPTAVFLEMMGLPVDQLDDLLEWETAILHPDEPDPMVARDKAMAAQGAVTQYFAQVIAERRAMAAADRPAGIVTDALDWQIDNRPVTDQELLQFYLLMFMAGLDTVTAELTYGMAHLATNPEDRKELVDHPEIVDKVAEELLRAYPIVNVPREASEDTEIGGCPIKAGQVITVSLPSVGRDENQHEDPLNVDFYRDMNTHITFGAGPHRCLGSHLARHELSVGYSEWHRLIPEYWVDENYVATESTGGMMALDSLPLKWNIK</sequence>
<reference evidence="2" key="1">
    <citation type="submission" date="2020-05" db="EMBL/GenBank/DDBJ databases">
        <authorList>
            <person name="Chiriac C."/>
            <person name="Salcher M."/>
            <person name="Ghai R."/>
            <person name="Kavagutti S V."/>
        </authorList>
    </citation>
    <scope>NUCLEOTIDE SEQUENCE</scope>
</reference>
<dbReference type="CDD" id="cd11035">
    <property type="entry name" value="P450cam-like"/>
    <property type="match status" value="1"/>
</dbReference>
<dbReference type="InterPro" id="IPR001128">
    <property type="entry name" value="Cyt_P450"/>
</dbReference>